<dbReference type="STRING" id="104452.A0A0L7KNR7"/>
<dbReference type="PANTHER" id="PTHR20963:SF8">
    <property type="entry name" value="MULTIPLE INOSITOL POLYPHOSPHATE PHOSPHATASE 1"/>
    <property type="match status" value="1"/>
</dbReference>
<dbReference type="GO" id="GO:0016020">
    <property type="term" value="C:membrane"/>
    <property type="evidence" value="ECO:0007669"/>
    <property type="project" value="UniProtKB-SubCell"/>
</dbReference>
<comment type="subcellular location">
    <subcellularLocation>
        <location evidence="1">Membrane</location>
    </subcellularLocation>
</comment>
<name>A0A0L7KNR7_OPEBR</name>
<proteinExistence type="predicted"/>
<evidence type="ECO:0000256" key="3">
    <source>
        <dbReference type="ARBA" id="ARBA00023136"/>
    </source>
</evidence>
<reference evidence="4 5" key="1">
    <citation type="journal article" date="2015" name="Genome Biol. Evol.">
        <title>The genome of winter moth (Operophtera brumata) provides a genomic perspective on sexual dimorphism and phenology.</title>
        <authorList>
            <person name="Derks M.F."/>
            <person name="Smit S."/>
            <person name="Salis L."/>
            <person name="Schijlen E."/>
            <person name="Bossers A."/>
            <person name="Mateman C."/>
            <person name="Pijl A.S."/>
            <person name="de Ridder D."/>
            <person name="Groenen M.A."/>
            <person name="Visser M.E."/>
            <person name="Megens H.J."/>
        </authorList>
    </citation>
    <scope>NUCLEOTIDE SEQUENCE [LARGE SCALE GENOMIC DNA]</scope>
    <source>
        <strain evidence="4">WM2013NL</strain>
        <tissue evidence="4">Head and thorax</tissue>
    </source>
</reference>
<dbReference type="PANTHER" id="PTHR20963">
    <property type="entry name" value="MULTIPLE INOSITOL POLYPHOSPHATE PHOSPHATASE-RELATED"/>
    <property type="match status" value="1"/>
</dbReference>
<dbReference type="AlphaFoldDB" id="A0A0L7KNR7"/>
<dbReference type="Proteomes" id="UP000037510">
    <property type="component" value="Unassembled WGS sequence"/>
</dbReference>
<evidence type="ECO:0000313" key="4">
    <source>
        <dbReference type="EMBL" id="KOB64937.1"/>
    </source>
</evidence>
<dbReference type="SUPFAM" id="SSF53254">
    <property type="entry name" value="Phosphoglycerate mutase-like"/>
    <property type="match status" value="1"/>
</dbReference>
<keyword evidence="2" id="KW-0732">Signal</keyword>
<dbReference type="InterPro" id="IPR029033">
    <property type="entry name" value="His_PPase_superfam"/>
</dbReference>
<gene>
    <name evidence="4" type="ORF">OBRU01_19045</name>
</gene>
<evidence type="ECO:0000256" key="1">
    <source>
        <dbReference type="ARBA" id="ARBA00004370"/>
    </source>
</evidence>
<keyword evidence="3" id="KW-0472">Membrane</keyword>
<protein>
    <submittedName>
        <fullName evidence="4">Putative multiple inositol polyphosphate phosphatase 1</fullName>
    </submittedName>
</protein>
<sequence>FRYTATERAQQSARYFANGLFGRDAKDVVFAPTTKVDLVLRFYKHCDKWQKQVKKNPETYVERGLFGVSPEMNMTLQHVSRILGFNTTLSLGS</sequence>
<dbReference type="EMBL" id="JTDY01007785">
    <property type="protein sequence ID" value="KOB64937.1"/>
    <property type="molecule type" value="Genomic_DNA"/>
</dbReference>
<comment type="caution">
    <text evidence="4">The sequence shown here is derived from an EMBL/GenBank/DDBJ whole genome shotgun (WGS) entry which is preliminary data.</text>
</comment>
<evidence type="ECO:0000313" key="5">
    <source>
        <dbReference type="Proteomes" id="UP000037510"/>
    </source>
</evidence>
<dbReference type="GO" id="GO:0003993">
    <property type="term" value="F:acid phosphatase activity"/>
    <property type="evidence" value="ECO:0007669"/>
    <property type="project" value="TreeGrafter"/>
</dbReference>
<dbReference type="GO" id="GO:0052745">
    <property type="term" value="F:inositol phosphate phosphatase activity"/>
    <property type="evidence" value="ECO:0007669"/>
    <property type="project" value="TreeGrafter"/>
</dbReference>
<feature type="non-terminal residue" evidence="4">
    <location>
        <position position="1"/>
    </location>
</feature>
<keyword evidence="5" id="KW-1185">Reference proteome</keyword>
<organism evidence="4 5">
    <name type="scientific">Operophtera brumata</name>
    <name type="common">Winter moth</name>
    <name type="synonym">Phalaena brumata</name>
    <dbReference type="NCBI Taxonomy" id="104452"/>
    <lineage>
        <taxon>Eukaryota</taxon>
        <taxon>Metazoa</taxon>
        <taxon>Ecdysozoa</taxon>
        <taxon>Arthropoda</taxon>
        <taxon>Hexapoda</taxon>
        <taxon>Insecta</taxon>
        <taxon>Pterygota</taxon>
        <taxon>Neoptera</taxon>
        <taxon>Endopterygota</taxon>
        <taxon>Lepidoptera</taxon>
        <taxon>Glossata</taxon>
        <taxon>Ditrysia</taxon>
        <taxon>Geometroidea</taxon>
        <taxon>Geometridae</taxon>
        <taxon>Larentiinae</taxon>
        <taxon>Operophtera</taxon>
    </lineage>
</organism>
<accession>A0A0L7KNR7</accession>
<evidence type="ECO:0000256" key="2">
    <source>
        <dbReference type="ARBA" id="ARBA00022729"/>
    </source>
</evidence>
<dbReference type="Gene3D" id="3.40.50.1240">
    <property type="entry name" value="Phosphoglycerate mutase-like"/>
    <property type="match status" value="1"/>
</dbReference>